<gene>
    <name evidence="1" type="ORF">PGCG_00343</name>
</gene>
<organism evidence="1 2">
    <name type="scientific">Phaeocystis globosa virus PgV-16T</name>
    <dbReference type="NCBI Taxonomy" id="3071227"/>
    <lineage>
        <taxon>Viruses</taxon>
        <taxon>Varidnaviria</taxon>
        <taxon>Bamfordvirae</taxon>
        <taxon>Nucleocytoviricota</taxon>
        <taxon>Megaviricetes</taxon>
        <taxon>Imitervirales</taxon>
        <taxon>Mesomimiviridae</taxon>
        <taxon>Tethysvirus</taxon>
        <taxon>Tethysvirus hollandense</taxon>
    </lineage>
</organism>
<protein>
    <submittedName>
        <fullName evidence="1">Cold-shock domain family protein</fullName>
    </submittedName>
</protein>
<dbReference type="Proteomes" id="UP000204225">
    <property type="component" value="Segment"/>
</dbReference>
<name>A0AC59EXR2_9VIRU</name>
<accession>A0AC59EXR2</accession>
<sequence length="123" mass="13784">MSVESVVQQTSTKQVGMVKWFNNKSGYGFITLMTPHEGFSNPDIFSHHSSISAAGDLYKYLVQGEYVEFDVQKMESNEHHTHQAANITGIMGGELMCETRFKNKDASRVRDGGFLPPPPARHH</sequence>
<keyword evidence="2" id="KW-1185">Reference proteome</keyword>
<dbReference type="EMBL" id="KC662249">
    <property type="protein sequence ID" value="AGM15654.1"/>
    <property type="molecule type" value="Genomic_DNA"/>
</dbReference>
<evidence type="ECO:0000313" key="2">
    <source>
        <dbReference type="Proteomes" id="UP000204225"/>
    </source>
</evidence>
<reference evidence="1 2" key="1">
    <citation type="journal article" date="2013" name="Proc. Natl. Acad. Sci. U.S.A.">
        <title>Genome of Phaeocystis globosa virus PgV-16T highlights the common ancestry of the largest known DNA viruses infecting eukaryotes.</title>
        <authorList>
            <person name="Santini S."/>
            <person name="Jeudy S."/>
            <person name="Bartoli J."/>
            <person name="Poirot O."/>
            <person name="Lescot M."/>
            <person name="Abergel C."/>
            <person name="Barbe V."/>
            <person name="Wommack K.E."/>
            <person name="Noordeloos A.A."/>
            <person name="Brussaard C.P."/>
            <person name="Claverie J.M."/>
        </authorList>
    </citation>
    <scope>NUCLEOTIDE SEQUENCE [LARGE SCALE GENOMIC DNA]</scope>
    <source>
        <strain evidence="1 2">16T</strain>
    </source>
</reference>
<evidence type="ECO:0000313" key="1">
    <source>
        <dbReference type="EMBL" id="AGM15654.1"/>
    </source>
</evidence>
<proteinExistence type="predicted"/>